<comment type="caution">
    <text evidence="1">The sequence shown here is derived from an EMBL/GenBank/DDBJ whole genome shotgun (WGS) entry which is preliminary data.</text>
</comment>
<evidence type="ECO:0000313" key="1">
    <source>
        <dbReference type="EMBL" id="TDR94704.1"/>
    </source>
</evidence>
<keyword evidence="2" id="KW-1185">Reference proteome</keyword>
<reference evidence="1 2" key="1">
    <citation type="submission" date="2019-03" db="EMBL/GenBank/DDBJ databases">
        <title>Genomic Encyclopedia of Type Strains, Phase IV (KMG-IV): sequencing the most valuable type-strain genomes for metagenomic binning, comparative biology and taxonomic classification.</title>
        <authorList>
            <person name="Goeker M."/>
        </authorList>
    </citation>
    <scope>NUCLEOTIDE SEQUENCE [LARGE SCALE GENOMIC DNA]</scope>
    <source>
        <strain evidence="1 2">DSM 25903</strain>
    </source>
</reference>
<proteinExistence type="predicted"/>
<evidence type="ECO:0000313" key="2">
    <source>
        <dbReference type="Proteomes" id="UP000295122"/>
    </source>
</evidence>
<protein>
    <submittedName>
        <fullName evidence="1">Uncharacterized protein</fullName>
    </submittedName>
</protein>
<organism evidence="1 2">
    <name type="scientific">Enterovirga rhinocerotis</name>
    <dbReference type="NCBI Taxonomy" id="1339210"/>
    <lineage>
        <taxon>Bacteria</taxon>
        <taxon>Pseudomonadati</taxon>
        <taxon>Pseudomonadota</taxon>
        <taxon>Alphaproteobacteria</taxon>
        <taxon>Hyphomicrobiales</taxon>
        <taxon>Methylobacteriaceae</taxon>
        <taxon>Enterovirga</taxon>
    </lineage>
</organism>
<sequence>MPAASVQLNGFVGSQVSSSATERSGFFARILSAVQEAQTRRAEREIARYIEMRGGRMTDDLERRIERHFV</sequence>
<dbReference type="Proteomes" id="UP000295122">
    <property type="component" value="Unassembled WGS sequence"/>
</dbReference>
<accession>A0A4R7C7U9</accession>
<gene>
    <name evidence="1" type="ORF">EV668_1992</name>
</gene>
<name>A0A4R7C7U9_9HYPH</name>
<dbReference type="AlphaFoldDB" id="A0A4R7C7U9"/>
<dbReference type="EMBL" id="SNZR01000011">
    <property type="protein sequence ID" value="TDR94704.1"/>
    <property type="molecule type" value="Genomic_DNA"/>
</dbReference>
<dbReference type="RefSeq" id="WP_133769571.1">
    <property type="nucleotide sequence ID" value="NZ_SNZR01000011.1"/>
</dbReference>